<dbReference type="GO" id="GO:0004726">
    <property type="term" value="F:non-membrane spanning protein tyrosine phosphatase activity"/>
    <property type="evidence" value="ECO:0007669"/>
    <property type="project" value="InterPro"/>
</dbReference>
<dbReference type="PROSITE" id="PS50055">
    <property type="entry name" value="TYR_PHOSPHATASE_PTP"/>
    <property type="match status" value="1"/>
</dbReference>
<sequence>MVQRFVDSLLAYLKFFGERQTQIENSGNDPYAWEFLKIRIEHDDQRGTKEYSSEIGGRPENMRKNRYRDILPYDHSRVKITPYADDSDSDYINASLIKGANECIGYIATQGPMPETVNDFWQMTYEFGAKTILMLCDLFEGGKPKCHQYWPDLGSSAEYINTTVANTYETQPQDHFTVRNFTLTCYGRDQYILLHQTIALMFKHCLKDSCGITTNGDLNGFSDENKIADSQLECSSSVPDSLEADQQNATTVYLNGSENDKKITPAAAVSSPCRPPRSRKAALTSSIINQQRQQKPIHSDSCSSVLLCEDADRFSLTKNASSSSVFTHASNKSNRSSPERSGDKARSKSPCDNGRSGADRLENENVKDEILLDETLKTSNIDDIVFGDVTNNDEAKSDRGSRDSSSPNLQNKLETNITCPASDREKVEETIVYRSSASHFLEK</sequence>
<feature type="region of interest" description="Disordered" evidence="4">
    <location>
        <begin position="264"/>
        <end position="295"/>
    </location>
</feature>
<dbReference type="InterPro" id="IPR047170">
    <property type="entry name" value="PTN12/18/22"/>
</dbReference>
<feature type="domain" description="Tyrosine-protein phosphatase" evidence="5">
    <location>
        <begin position="31"/>
        <end position="221"/>
    </location>
</feature>
<dbReference type="GO" id="GO:0005737">
    <property type="term" value="C:cytoplasm"/>
    <property type="evidence" value="ECO:0007669"/>
    <property type="project" value="TreeGrafter"/>
</dbReference>
<dbReference type="Gene3D" id="3.90.190.10">
    <property type="entry name" value="Protein tyrosine phosphatase superfamily"/>
    <property type="match status" value="1"/>
</dbReference>
<proteinExistence type="predicted"/>
<keyword evidence="2" id="KW-0378">Hydrolase</keyword>
<evidence type="ECO:0000259" key="5">
    <source>
        <dbReference type="PROSITE" id="PS50055"/>
    </source>
</evidence>
<dbReference type="PANTHER" id="PTHR45983:SF2">
    <property type="entry name" value="PROTEIN-TYROSINE-PHOSPHATASE"/>
    <property type="match status" value="1"/>
</dbReference>
<evidence type="ECO:0000313" key="7">
    <source>
        <dbReference type="WBParaSite" id="nRc.2.0.1.t47022-RA"/>
    </source>
</evidence>
<dbReference type="InterPro" id="IPR029021">
    <property type="entry name" value="Prot-tyrosine_phosphatase-like"/>
</dbReference>
<dbReference type="WBParaSite" id="nRc.2.0.1.t47022-RA">
    <property type="protein sequence ID" value="nRc.2.0.1.t47022-RA"/>
    <property type="gene ID" value="nRc.2.0.1.g47022"/>
</dbReference>
<dbReference type="SMART" id="SM00194">
    <property type="entry name" value="PTPc"/>
    <property type="match status" value="1"/>
</dbReference>
<evidence type="ECO:0000313" key="6">
    <source>
        <dbReference type="Proteomes" id="UP000887565"/>
    </source>
</evidence>
<dbReference type="PANTHER" id="PTHR45983">
    <property type="entry name" value="TYROSINE PHOSPHATSE N18, PUTATIVE-RELATED"/>
    <property type="match status" value="1"/>
</dbReference>
<protein>
    <recommendedName>
        <fullName evidence="1">protein-tyrosine-phosphatase</fullName>
        <ecNumber evidence="1">3.1.3.48</ecNumber>
    </recommendedName>
</protein>
<dbReference type="Proteomes" id="UP000887565">
    <property type="component" value="Unplaced"/>
</dbReference>
<evidence type="ECO:0000256" key="1">
    <source>
        <dbReference type="ARBA" id="ARBA00013064"/>
    </source>
</evidence>
<feature type="compositionally biased region" description="Polar residues" evidence="4">
    <location>
        <begin position="403"/>
        <end position="419"/>
    </location>
</feature>
<feature type="compositionally biased region" description="Basic and acidic residues" evidence="4">
    <location>
        <begin position="393"/>
        <end position="402"/>
    </location>
</feature>
<feature type="region of interest" description="Disordered" evidence="4">
    <location>
        <begin position="320"/>
        <end position="362"/>
    </location>
</feature>
<dbReference type="PRINTS" id="PR00700">
    <property type="entry name" value="PRTYPHPHTASE"/>
</dbReference>
<dbReference type="Pfam" id="PF00102">
    <property type="entry name" value="Y_phosphatase"/>
    <property type="match status" value="1"/>
</dbReference>
<evidence type="ECO:0000256" key="4">
    <source>
        <dbReference type="SAM" id="MobiDB-lite"/>
    </source>
</evidence>
<feature type="compositionally biased region" description="Polar residues" evidence="4">
    <location>
        <begin position="320"/>
        <end position="336"/>
    </location>
</feature>
<dbReference type="AlphaFoldDB" id="A0A915L880"/>
<dbReference type="EC" id="3.1.3.48" evidence="1"/>
<feature type="compositionally biased region" description="Basic and acidic residues" evidence="4">
    <location>
        <begin position="337"/>
        <end position="346"/>
    </location>
</feature>
<dbReference type="GO" id="GO:0005634">
    <property type="term" value="C:nucleus"/>
    <property type="evidence" value="ECO:0007669"/>
    <property type="project" value="TreeGrafter"/>
</dbReference>
<name>A0A915L880_ROMCU</name>
<keyword evidence="3" id="KW-0904">Protein phosphatase</keyword>
<evidence type="ECO:0000256" key="2">
    <source>
        <dbReference type="ARBA" id="ARBA00022801"/>
    </source>
</evidence>
<dbReference type="InterPro" id="IPR000242">
    <property type="entry name" value="PTP_cat"/>
</dbReference>
<accession>A0A915L880</accession>
<reference evidence="7" key="1">
    <citation type="submission" date="2022-11" db="UniProtKB">
        <authorList>
            <consortium name="WormBaseParasite"/>
        </authorList>
    </citation>
    <scope>IDENTIFICATION</scope>
</reference>
<keyword evidence="6" id="KW-1185">Reference proteome</keyword>
<feature type="compositionally biased region" description="Polar residues" evidence="4">
    <location>
        <begin position="283"/>
        <end position="295"/>
    </location>
</feature>
<feature type="region of interest" description="Disordered" evidence="4">
    <location>
        <begin position="390"/>
        <end position="424"/>
    </location>
</feature>
<dbReference type="SUPFAM" id="SSF52799">
    <property type="entry name" value="(Phosphotyrosine protein) phosphatases II"/>
    <property type="match status" value="1"/>
</dbReference>
<organism evidence="6 7">
    <name type="scientific">Romanomermis culicivorax</name>
    <name type="common">Nematode worm</name>
    <dbReference type="NCBI Taxonomy" id="13658"/>
    <lineage>
        <taxon>Eukaryota</taxon>
        <taxon>Metazoa</taxon>
        <taxon>Ecdysozoa</taxon>
        <taxon>Nematoda</taxon>
        <taxon>Enoplea</taxon>
        <taxon>Dorylaimia</taxon>
        <taxon>Mermithida</taxon>
        <taxon>Mermithoidea</taxon>
        <taxon>Mermithidae</taxon>
        <taxon>Romanomermis</taxon>
    </lineage>
</organism>
<evidence type="ECO:0000256" key="3">
    <source>
        <dbReference type="ARBA" id="ARBA00022912"/>
    </source>
</evidence>